<dbReference type="AlphaFoldDB" id="A0A3N6NHX9"/>
<evidence type="ECO:0000313" key="2">
    <source>
        <dbReference type="Proteomes" id="UP000269154"/>
    </source>
</evidence>
<reference evidence="1 2" key="1">
    <citation type="journal article" date="2018" name="ACS Chem. Biol.">
        <title>Ketoreductase domain dysfunction expands chemodiversity: malyngamide biosynthesis in the cyanobacterium Okeania hirsuta.</title>
        <authorList>
            <person name="Moss N.A."/>
            <person name="Leao T."/>
            <person name="Rankin M."/>
            <person name="McCullough T.M."/>
            <person name="Qu P."/>
            <person name="Korobeynikov A."/>
            <person name="Smith J.L."/>
            <person name="Gerwick L."/>
            <person name="Gerwick W.H."/>
        </authorList>
    </citation>
    <scope>NUCLEOTIDE SEQUENCE [LARGE SCALE GENOMIC DNA]</scope>
    <source>
        <strain evidence="1 2">PAB10Feb10-1</strain>
    </source>
</reference>
<organism evidence="1 2">
    <name type="scientific">Okeania hirsuta</name>
    <dbReference type="NCBI Taxonomy" id="1458930"/>
    <lineage>
        <taxon>Bacteria</taxon>
        <taxon>Bacillati</taxon>
        <taxon>Cyanobacteriota</taxon>
        <taxon>Cyanophyceae</taxon>
        <taxon>Oscillatoriophycideae</taxon>
        <taxon>Oscillatoriales</taxon>
        <taxon>Microcoleaceae</taxon>
        <taxon>Okeania</taxon>
    </lineage>
</organism>
<comment type="caution">
    <text evidence="1">The sequence shown here is derived from an EMBL/GenBank/DDBJ whole genome shotgun (WGS) entry which is preliminary data.</text>
</comment>
<keyword evidence="2" id="KW-1185">Reference proteome</keyword>
<dbReference type="OrthoDB" id="461870at2"/>
<protein>
    <submittedName>
        <fullName evidence="1">Uncharacterized protein</fullName>
    </submittedName>
</protein>
<accession>A0A3N6NHX9</accession>
<sequence>MENVLESKEQQLAIIEANAEKIAVIAHQGYHLLSEKGTVIIFRQLEENSTVLADWQVKFKPMSQIGTMISDWQQAGLGNLIDNYNPKVAVVCTFLYPNGSHTSYHFQME</sequence>
<gene>
    <name evidence="1" type="ORF">D5R40_04510</name>
</gene>
<dbReference type="EMBL" id="RCBY01000014">
    <property type="protein sequence ID" value="RQH53427.1"/>
    <property type="molecule type" value="Genomic_DNA"/>
</dbReference>
<proteinExistence type="predicted"/>
<name>A0A3N6NHX9_9CYAN</name>
<dbReference type="RefSeq" id="WP_124146243.1">
    <property type="nucleotide sequence ID" value="NZ_CAWOKI010000147.1"/>
</dbReference>
<dbReference type="Proteomes" id="UP000269154">
    <property type="component" value="Unassembled WGS sequence"/>
</dbReference>
<evidence type="ECO:0000313" key="1">
    <source>
        <dbReference type="EMBL" id="RQH53427.1"/>
    </source>
</evidence>